<feature type="non-terminal residue" evidence="7">
    <location>
        <position position="358"/>
    </location>
</feature>
<dbReference type="SMART" id="SM00336">
    <property type="entry name" value="BBOX"/>
    <property type="match status" value="2"/>
</dbReference>
<feature type="compositionally biased region" description="Low complexity" evidence="5">
    <location>
        <begin position="285"/>
        <end position="294"/>
    </location>
</feature>
<keyword evidence="2 4" id="KW-0863">Zinc-finger</keyword>
<dbReference type="OrthoDB" id="153872at2759"/>
<protein>
    <recommendedName>
        <fullName evidence="6">B box-type domain-containing protein</fullName>
    </recommendedName>
</protein>
<name>S8C0J7_9LAMI</name>
<keyword evidence="3" id="KW-0862">Zinc</keyword>
<reference evidence="7 8" key="1">
    <citation type="journal article" date="2013" name="BMC Genomics">
        <title>The miniature genome of a carnivorous plant Genlisea aurea contains a low number of genes and short non-coding sequences.</title>
        <authorList>
            <person name="Leushkin E.V."/>
            <person name="Sutormin R.A."/>
            <person name="Nabieva E.R."/>
            <person name="Penin A.A."/>
            <person name="Kondrashov A.S."/>
            <person name="Logacheva M.D."/>
        </authorList>
    </citation>
    <scope>NUCLEOTIDE SEQUENCE [LARGE SCALE GENOMIC DNA]</scope>
</reference>
<dbReference type="CDD" id="cd19821">
    <property type="entry name" value="Bbox1_BBX-like"/>
    <property type="match status" value="1"/>
</dbReference>
<dbReference type="PANTHER" id="PTHR31717">
    <property type="entry name" value="ZINC FINGER PROTEIN CONSTANS-LIKE 10"/>
    <property type="match status" value="1"/>
</dbReference>
<dbReference type="InterPro" id="IPR000315">
    <property type="entry name" value="Znf_B-box"/>
</dbReference>
<evidence type="ECO:0000256" key="5">
    <source>
        <dbReference type="SAM" id="MobiDB-lite"/>
    </source>
</evidence>
<keyword evidence="1" id="KW-0479">Metal-binding</keyword>
<evidence type="ECO:0000256" key="1">
    <source>
        <dbReference type="ARBA" id="ARBA00022723"/>
    </source>
</evidence>
<dbReference type="GO" id="GO:0008270">
    <property type="term" value="F:zinc ion binding"/>
    <property type="evidence" value="ECO:0007669"/>
    <property type="project" value="UniProtKB-KW"/>
</dbReference>
<comment type="caution">
    <text evidence="7">The sequence shown here is derived from an EMBL/GenBank/DDBJ whole genome shotgun (WGS) entry which is preliminary data.</text>
</comment>
<feature type="compositionally biased region" description="Low complexity" evidence="5">
    <location>
        <begin position="171"/>
        <end position="180"/>
    </location>
</feature>
<dbReference type="PROSITE" id="PS50119">
    <property type="entry name" value="ZF_BBOX"/>
    <property type="match status" value="2"/>
</dbReference>
<accession>S8C0J7</accession>
<evidence type="ECO:0000256" key="4">
    <source>
        <dbReference type="PROSITE-ProRule" id="PRU00024"/>
    </source>
</evidence>
<feature type="region of interest" description="Disordered" evidence="5">
    <location>
        <begin position="275"/>
        <end position="294"/>
    </location>
</feature>
<proteinExistence type="predicted"/>
<dbReference type="PANTHER" id="PTHR31717:SF45">
    <property type="entry name" value="ZINC FINGER PROTEIN CONSTANS-LIKE 14-RELATED"/>
    <property type="match status" value="1"/>
</dbReference>
<evidence type="ECO:0000256" key="2">
    <source>
        <dbReference type="ARBA" id="ARBA00022771"/>
    </source>
</evidence>
<dbReference type="Proteomes" id="UP000015453">
    <property type="component" value="Unassembled WGS sequence"/>
</dbReference>
<evidence type="ECO:0000259" key="6">
    <source>
        <dbReference type="PROSITE" id="PS50119"/>
    </source>
</evidence>
<sequence length="358" mass="38620">MVDCDFCGDRRAILYCRADSAKLCLSCDHHVHSANGLSRKHVRSQICDNCAAEPAASRCATDGLVLCQDCDWDAHGVCAASAAHDRSQVEGFSGVPSAFALASSWGLEIEEKGVAACEWDGLLEELMVPNANPAAFAACGGELAAGKRSPTCGKQKQAILKQLLELLADGDGAGDDGSAADGEDEERHPPLMQPTTAGGFTSLLMIQQTPKNKASIDTNKTQIWDFNLGRLRGQDDSSAMEMEEYGTDHLSQHYGEILKEASLAKRRGLLSSNQNSSFIHGPATSESNNRSLSSSSVLEKNRSLGDFHFMDQSIPFRSNEVAAAAAAAAMTREDIETLAKNRGNAMQRYKEKKKTRRY</sequence>
<dbReference type="EMBL" id="AUSU01007766">
    <property type="protein sequence ID" value="EPS60174.1"/>
    <property type="molecule type" value="Genomic_DNA"/>
</dbReference>
<organism evidence="7 8">
    <name type="scientific">Genlisea aurea</name>
    <dbReference type="NCBI Taxonomy" id="192259"/>
    <lineage>
        <taxon>Eukaryota</taxon>
        <taxon>Viridiplantae</taxon>
        <taxon>Streptophyta</taxon>
        <taxon>Embryophyta</taxon>
        <taxon>Tracheophyta</taxon>
        <taxon>Spermatophyta</taxon>
        <taxon>Magnoliopsida</taxon>
        <taxon>eudicotyledons</taxon>
        <taxon>Gunneridae</taxon>
        <taxon>Pentapetalae</taxon>
        <taxon>asterids</taxon>
        <taxon>lamiids</taxon>
        <taxon>Lamiales</taxon>
        <taxon>Lentibulariaceae</taxon>
        <taxon>Genlisea</taxon>
    </lineage>
</organism>
<feature type="domain" description="B box-type" evidence="6">
    <location>
        <begin position="1"/>
        <end position="46"/>
    </location>
</feature>
<keyword evidence="8" id="KW-1185">Reference proteome</keyword>
<evidence type="ECO:0000313" key="8">
    <source>
        <dbReference type="Proteomes" id="UP000015453"/>
    </source>
</evidence>
<evidence type="ECO:0000313" key="7">
    <source>
        <dbReference type="EMBL" id="EPS60174.1"/>
    </source>
</evidence>
<dbReference type="InterPro" id="IPR049808">
    <property type="entry name" value="CONSTANS-like_Bbox1"/>
</dbReference>
<evidence type="ECO:0000256" key="3">
    <source>
        <dbReference type="ARBA" id="ARBA00022833"/>
    </source>
</evidence>
<feature type="domain" description="B box-type" evidence="6">
    <location>
        <begin position="42"/>
        <end position="89"/>
    </location>
</feature>
<dbReference type="AlphaFoldDB" id="S8C0J7"/>
<feature type="region of interest" description="Disordered" evidence="5">
    <location>
        <begin position="171"/>
        <end position="193"/>
    </location>
</feature>
<gene>
    <name evidence="7" type="ORF">M569_14629</name>
</gene>
<dbReference type="Pfam" id="PF00643">
    <property type="entry name" value="zf-B_box"/>
    <property type="match status" value="1"/>
</dbReference>